<feature type="signal peptide" evidence="1">
    <location>
        <begin position="1"/>
        <end position="23"/>
    </location>
</feature>
<dbReference type="Proteomes" id="UP000028837">
    <property type="component" value="Unassembled WGS sequence"/>
</dbReference>
<dbReference type="OrthoDB" id="361007at2759"/>
<dbReference type="AlphaFoldDB" id="A0A086KV81"/>
<evidence type="ECO:0000256" key="1">
    <source>
        <dbReference type="SAM" id="SignalP"/>
    </source>
</evidence>
<comment type="caution">
    <text evidence="2">The sequence shown here is derived from an EMBL/GenBank/DDBJ whole genome shotgun (WGS) entry which is preliminary data.</text>
</comment>
<organism evidence="2 3">
    <name type="scientific">Toxoplasma gondii GAB2-2007-GAL-DOM2</name>
    <dbReference type="NCBI Taxonomy" id="1130820"/>
    <lineage>
        <taxon>Eukaryota</taxon>
        <taxon>Sar</taxon>
        <taxon>Alveolata</taxon>
        <taxon>Apicomplexa</taxon>
        <taxon>Conoidasida</taxon>
        <taxon>Coccidia</taxon>
        <taxon>Eucoccidiorida</taxon>
        <taxon>Eimeriorina</taxon>
        <taxon>Sarcocystidae</taxon>
        <taxon>Toxoplasma</taxon>
    </lineage>
</organism>
<protein>
    <submittedName>
        <fullName evidence="2">Putative membrane protein</fullName>
    </submittedName>
</protein>
<sequence>MSPFSRTTVASLFSAGLYVVVQAAEPGAEPFVQGTLTLNGKTYRAVCNCNEGVTDVERRLAQIAPLCNPSKVKIHQDHSSAIGLTAAEVRVNWGQPSDVTFGRVKENHFSCMDDRITEASLSTPGGDLGEFTLALAASGIPYDEATVTSLLSNYLATIPSDRLFYHCTDEAAMSSFDRSLGVEGLDLSQPDPALQSDIKAALSQPRNIGDSHFRNMVKNPSWYHVGRELPLVTMKAFLNVAWDKTNPNSKKVYLDVLNGRSDPKAFIEIASTQECELSGVAPLLPPKTRVTQALFSHLSATSDRRKEQAEFFIQSGYSSLSVEELRSRMDRYGAQWLETTGTLLARGLPFYRMTYV</sequence>
<evidence type="ECO:0000313" key="2">
    <source>
        <dbReference type="EMBL" id="KFG48299.1"/>
    </source>
</evidence>
<dbReference type="EMBL" id="AHZU02000113">
    <property type="protein sequence ID" value="KFG48299.1"/>
    <property type="molecule type" value="Genomic_DNA"/>
</dbReference>
<dbReference type="VEuPathDB" id="ToxoDB:TGDOM2_230535"/>
<keyword evidence="1" id="KW-0732">Signal</keyword>
<feature type="chain" id="PRO_5001809555" evidence="1">
    <location>
        <begin position="24"/>
        <end position="356"/>
    </location>
</feature>
<evidence type="ECO:0000313" key="3">
    <source>
        <dbReference type="Proteomes" id="UP000028837"/>
    </source>
</evidence>
<gene>
    <name evidence="2" type="ORF">TGDOM2_230535</name>
</gene>
<name>A0A086KV81_TOXGO</name>
<proteinExistence type="predicted"/>
<accession>A0A086KV81</accession>
<reference evidence="2 3" key="1">
    <citation type="submission" date="2014-02" db="EMBL/GenBank/DDBJ databases">
        <authorList>
            <person name="Sibley D."/>
            <person name="Venepally P."/>
            <person name="Karamycheva S."/>
            <person name="Hadjithomas M."/>
            <person name="Khan A."/>
            <person name="Brunk B."/>
            <person name="Roos D."/>
            <person name="Caler E."/>
            <person name="Lorenzi H."/>
        </authorList>
    </citation>
    <scope>NUCLEOTIDE SEQUENCE [LARGE SCALE GENOMIC DNA]</scope>
    <source>
        <strain evidence="2 3">GAB2-2007-GAL-DOM2</strain>
    </source>
</reference>